<dbReference type="OrthoDB" id="196165at2759"/>
<accession>A0A507CA47</accession>
<dbReference type="PANTHER" id="PTHR47775">
    <property type="entry name" value="BUD SITE SELECTION PROTEIN 14"/>
    <property type="match status" value="1"/>
</dbReference>
<reference evidence="6 7" key="1">
    <citation type="journal article" date="2019" name="Sci. Rep.">
        <title>Comparative genomics of chytrid fungi reveal insights into the obligate biotrophic and pathogenic lifestyle of Synchytrium endobioticum.</title>
        <authorList>
            <person name="van de Vossenberg B.T.L.H."/>
            <person name="Warris S."/>
            <person name="Nguyen H.D.T."/>
            <person name="van Gent-Pelzer M.P.E."/>
            <person name="Joly D.L."/>
            <person name="van de Geest H.C."/>
            <person name="Bonants P.J.M."/>
            <person name="Smith D.S."/>
            <person name="Levesque C.A."/>
            <person name="van der Lee T.A.J."/>
        </authorList>
    </citation>
    <scope>NUCLEOTIDE SEQUENCE [LARGE SCALE GENOMIC DNA]</scope>
    <source>
        <strain evidence="6 7">JEL517</strain>
    </source>
</reference>
<proteinExistence type="predicted"/>
<dbReference type="GO" id="GO:0008104">
    <property type="term" value="P:intracellular protein localization"/>
    <property type="evidence" value="ECO:0007669"/>
    <property type="project" value="TreeGrafter"/>
</dbReference>
<dbReference type="SUPFAM" id="SSF50044">
    <property type="entry name" value="SH3-domain"/>
    <property type="match status" value="1"/>
</dbReference>
<feature type="region of interest" description="Disordered" evidence="3">
    <location>
        <begin position="640"/>
        <end position="766"/>
    </location>
</feature>
<feature type="compositionally biased region" description="Polar residues" evidence="3">
    <location>
        <begin position="660"/>
        <end position="708"/>
    </location>
</feature>
<dbReference type="PROSITE" id="PS50002">
    <property type="entry name" value="SH3"/>
    <property type="match status" value="1"/>
</dbReference>
<feature type="compositionally biased region" description="Low complexity" evidence="3">
    <location>
        <begin position="640"/>
        <end position="650"/>
    </location>
</feature>
<dbReference type="SMART" id="SM00326">
    <property type="entry name" value="SH3"/>
    <property type="match status" value="1"/>
</dbReference>
<feature type="compositionally biased region" description="Polar residues" evidence="3">
    <location>
        <begin position="715"/>
        <end position="747"/>
    </location>
</feature>
<dbReference type="STRING" id="1806994.A0A507CA47"/>
<dbReference type="GO" id="GO:0030950">
    <property type="term" value="P:establishment or maintenance of actin cytoskeleton polarity"/>
    <property type="evidence" value="ECO:0007669"/>
    <property type="project" value="TreeGrafter"/>
</dbReference>
<keyword evidence="1 2" id="KW-0728">SH3 domain</keyword>
<dbReference type="Gene3D" id="2.30.30.40">
    <property type="entry name" value="SH3 Domains"/>
    <property type="match status" value="1"/>
</dbReference>
<dbReference type="InterPro" id="IPR000159">
    <property type="entry name" value="RA_dom"/>
</dbReference>
<organism evidence="6 7">
    <name type="scientific">Synchytrium microbalum</name>
    <dbReference type="NCBI Taxonomy" id="1806994"/>
    <lineage>
        <taxon>Eukaryota</taxon>
        <taxon>Fungi</taxon>
        <taxon>Fungi incertae sedis</taxon>
        <taxon>Chytridiomycota</taxon>
        <taxon>Chytridiomycota incertae sedis</taxon>
        <taxon>Chytridiomycetes</taxon>
        <taxon>Synchytriales</taxon>
        <taxon>Synchytriaceae</taxon>
        <taxon>Synchytrium</taxon>
    </lineage>
</organism>
<evidence type="ECO:0000256" key="3">
    <source>
        <dbReference type="SAM" id="MobiDB-lite"/>
    </source>
</evidence>
<comment type="caution">
    <text evidence="6">The sequence shown here is derived from an EMBL/GenBank/DDBJ whole genome shotgun (WGS) entry which is preliminary data.</text>
</comment>
<dbReference type="Pfam" id="PF00018">
    <property type="entry name" value="SH3_1"/>
    <property type="match status" value="1"/>
</dbReference>
<gene>
    <name evidence="6" type="ORF">SmJEL517_g02587</name>
</gene>
<dbReference type="RefSeq" id="XP_031025492.1">
    <property type="nucleotide sequence ID" value="XM_031168515.1"/>
</dbReference>
<evidence type="ECO:0000313" key="7">
    <source>
        <dbReference type="Proteomes" id="UP000319731"/>
    </source>
</evidence>
<dbReference type="EMBL" id="QEAO01000011">
    <property type="protein sequence ID" value="TPX34854.1"/>
    <property type="molecule type" value="Genomic_DNA"/>
</dbReference>
<dbReference type="PANTHER" id="PTHR47775:SF1">
    <property type="entry name" value="BUD SITE SELECTION PROTEIN 14"/>
    <property type="match status" value="1"/>
</dbReference>
<sequence>MSGEELENGVYHDEEVDIALDGPVSLNTGKPKITIPATNYNDDENETDSIALDDQIDIGEGFVWALHTFVANLEGQVCVLKGDALELLDDSNSYWWLVKCMKTDEIGYIPAENIETPFERLARLNRQRNVALIAPGDADIDEITQQDEFKVKLHVNFAESHTVIIEEIDEYEDGDEDLSTGGDSSEAPERDSDGESLGESVSSLDSKKKTKKLGFFSRLLGRSTSSMTSSFASLTGSGHSSKEALVKANDITVRSASRNDETSPSLDSAVATESPINVLRIYAGNVDLKANFKTVAIKKGMSVRDLVDAALKKFRISNAKDGEYYVGLLFMDSQEKILEPEDSFYDHVDSLRHRHLPGVADFSKLSRHVSKRGLVSSVRVNDDTILKVLLNKRYGDRDQRLVRVFLYDESDQTGKIRYYKTIAVTDTTTVAETTSVALRKFNITDTLTTYRYRLRSVITGVEDILDDDAMTADVLVKADAEGKDVTFVLTRELLEGATPLPLGALGAAPDIAPDGSLTKADMETILKSRPAFLESPTNSNDSTPNISASPSLESLSAAATGDSNNINRVRNVPANLRTSTATPTNDIPVIAPPSVEPPSMVVVPGVLPFDSLLRPKLAHTTAPSPLSIAHLPALPASAASTAPSSVNATPLSPHAPTPLNIDSKSAPSSPLVSNDTTNNTNKSAPTTPMQSNPTSPLNAISSPTSTIANKPASLLTITNPQQPDASSRKTSSASVQSIPQSATSTTSKELRRTESNHGLKPNGINSATPSLRAVALSPVAAVAPSLTVETTDATPRSSVGSSVPRSSAASSIPRSSTGTAPTYTLDMPDFSTISTVSTPPLQPSINGTASSSLDRNNQSSFDIMEQYLDEILKESADTSKLEDLEAKLKQNLDSKSSIPTPPMTTKKRDSLRQDVLKRLSISGVSSIAPGSNITSSTTTQSLRDVYADFEAYLDGVESGPVTPVSNTNGMILKNPLNGLASITIPGTPVTPITDYGSLNGSAFSSIIEMDSAPASAGMQQPGAMSPMEYSTTSANGVIPNGIQSVPRSLSGDGVTNGSAPASGALLPPHLAWDEKAGANMGSLGRDLENLLTSALMQYDETS</sequence>
<dbReference type="Gene3D" id="3.10.20.90">
    <property type="entry name" value="Phosphatidylinositol 3-kinase Catalytic Subunit, Chain A, domain 1"/>
    <property type="match status" value="1"/>
</dbReference>
<dbReference type="Proteomes" id="UP000319731">
    <property type="component" value="Unassembled WGS sequence"/>
</dbReference>
<dbReference type="GeneID" id="42003812"/>
<feature type="region of interest" description="Disordered" evidence="3">
    <location>
        <begin position="168"/>
        <end position="205"/>
    </location>
</feature>
<dbReference type="PROSITE" id="PS50200">
    <property type="entry name" value="RA"/>
    <property type="match status" value="1"/>
</dbReference>
<dbReference type="AlphaFoldDB" id="A0A507CA47"/>
<dbReference type="InterPro" id="IPR053039">
    <property type="entry name" value="Polarity_Bud-Selection_Reg"/>
</dbReference>
<evidence type="ECO:0000259" key="5">
    <source>
        <dbReference type="PROSITE" id="PS50200"/>
    </source>
</evidence>
<keyword evidence="7" id="KW-1185">Reference proteome</keyword>
<evidence type="ECO:0000259" key="4">
    <source>
        <dbReference type="PROSITE" id="PS50002"/>
    </source>
</evidence>
<dbReference type="GO" id="GO:0015630">
    <property type="term" value="C:microtubule cytoskeleton"/>
    <property type="evidence" value="ECO:0007669"/>
    <property type="project" value="TreeGrafter"/>
</dbReference>
<dbReference type="InterPro" id="IPR029071">
    <property type="entry name" value="Ubiquitin-like_domsf"/>
</dbReference>
<evidence type="ECO:0000313" key="6">
    <source>
        <dbReference type="EMBL" id="TPX34854.1"/>
    </source>
</evidence>
<feature type="compositionally biased region" description="Polar residues" evidence="3">
    <location>
        <begin position="535"/>
        <end position="546"/>
    </location>
</feature>
<dbReference type="InterPro" id="IPR036028">
    <property type="entry name" value="SH3-like_dom_sf"/>
</dbReference>
<feature type="compositionally biased region" description="Low complexity" evidence="3">
    <location>
        <begin position="547"/>
        <end position="559"/>
    </location>
</feature>
<feature type="domain" description="Ras-associating" evidence="5">
    <location>
        <begin position="275"/>
        <end position="342"/>
    </location>
</feature>
<dbReference type="Pfam" id="PF00788">
    <property type="entry name" value="RA"/>
    <property type="match status" value="2"/>
</dbReference>
<name>A0A507CA47_9FUNG</name>
<feature type="region of interest" description="Disordered" evidence="3">
    <location>
        <begin position="530"/>
        <end position="566"/>
    </location>
</feature>
<evidence type="ECO:0000256" key="1">
    <source>
        <dbReference type="ARBA" id="ARBA00022443"/>
    </source>
</evidence>
<dbReference type="SUPFAM" id="SSF54236">
    <property type="entry name" value="Ubiquitin-like"/>
    <property type="match status" value="1"/>
</dbReference>
<feature type="compositionally biased region" description="Acidic residues" evidence="3">
    <location>
        <begin position="168"/>
        <end position="178"/>
    </location>
</feature>
<protein>
    <submittedName>
        <fullName evidence="6">Uncharacterized protein</fullName>
    </submittedName>
</protein>
<dbReference type="GO" id="GO:0007165">
    <property type="term" value="P:signal transduction"/>
    <property type="evidence" value="ECO:0007669"/>
    <property type="project" value="InterPro"/>
</dbReference>
<feature type="domain" description="SH3" evidence="4">
    <location>
        <begin position="58"/>
        <end position="119"/>
    </location>
</feature>
<evidence type="ECO:0000256" key="2">
    <source>
        <dbReference type="PROSITE-ProRule" id="PRU00192"/>
    </source>
</evidence>
<feature type="compositionally biased region" description="Polar residues" evidence="3">
    <location>
        <begin position="831"/>
        <end position="857"/>
    </location>
</feature>
<feature type="compositionally biased region" description="Low complexity" evidence="3">
    <location>
        <begin position="794"/>
        <end position="818"/>
    </location>
</feature>
<dbReference type="GO" id="GO:0051286">
    <property type="term" value="C:cell tip"/>
    <property type="evidence" value="ECO:0007669"/>
    <property type="project" value="TreeGrafter"/>
</dbReference>
<feature type="region of interest" description="Disordered" evidence="3">
    <location>
        <begin position="789"/>
        <end position="857"/>
    </location>
</feature>
<feature type="compositionally biased region" description="Basic and acidic residues" evidence="3">
    <location>
        <begin position="748"/>
        <end position="757"/>
    </location>
</feature>
<dbReference type="InterPro" id="IPR001452">
    <property type="entry name" value="SH3_domain"/>
</dbReference>